<keyword evidence="1" id="KW-0175">Coiled coil</keyword>
<dbReference type="Pfam" id="PF13487">
    <property type="entry name" value="HD_5"/>
    <property type="match status" value="1"/>
</dbReference>
<reference evidence="3 4" key="1">
    <citation type="submission" date="2021-05" db="EMBL/GenBank/DDBJ databases">
        <title>Fusibacter ferrireducens sp. nov., an anaerobic, sulfur- and Fe-reducing bacterium isolated from the mangrove sediment.</title>
        <authorList>
            <person name="Qiu D."/>
        </authorList>
    </citation>
    <scope>NUCLEOTIDE SEQUENCE [LARGE SCALE GENOMIC DNA]</scope>
    <source>
        <strain evidence="3 4">DSM 12116</strain>
    </source>
</reference>
<sequence length="548" mass="63357">MYPTEVSTHTLNDILDLELLASYINQLYRYIKMPITLLDSEGNIIIASPWSEVCTAFMRKGCRTGVICQSVCTNMSTQKVRLFKCPNGFYMYQFPIVMGDTVIAQLVLSQFLFESPEREAFRKVAEGQQFDMDAFYSALDKIRMTTHVEIKSIIALMGDLVKMLHDMIGRRITAKELEDELMQGYEELEASYQDVSELNDQLNKINLELSDKNRIVEQSERRYRVLIEHMRQGIFIFETDYGDASEAEDYRVIDMNPAMMQILKEMRETYDNLQTVQTETLPLMRFIKRYLSAVDKESKYFLDEAHKKYYEVEYERLTKCEMMVCVTDKTEIFEKFENQRKQMWELVSSMGKLVEKRDLYTADHQKKVAALAARIAVNMGLSRWQVESVYLASLVHDIGKVSIPSEILVKPDKLTSIEYELMKTHVMTAYDILSSVYFSTPIAEIVKQHHERLDGSGYPAGLKGEALMIEARIVAVADVYEAINSHRPYRPSLGKAYALEHLNTHKGSLYDCDAVDVCTRIASLTPWTLDDVEKYFQERAFSLDESEL</sequence>
<dbReference type="InterPro" id="IPR018771">
    <property type="entry name" value="PocR_dom"/>
</dbReference>
<evidence type="ECO:0000313" key="3">
    <source>
        <dbReference type="EMBL" id="MBS7526171.1"/>
    </source>
</evidence>
<name>A0ABS5PNM0_9FIRM</name>
<dbReference type="CDD" id="cd00077">
    <property type="entry name" value="HDc"/>
    <property type="match status" value="1"/>
</dbReference>
<dbReference type="Pfam" id="PF10114">
    <property type="entry name" value="PocR"/>
    <property type="match status" value="1"/>
</dbReference>
<dbReference type="Gene3D" id="1.10.3210.10">
    <property type="entry name" value="Hypothetical protein af1432"/>
    <property type="match status" value="1"/>
</dbReference>
<dbReference type="NCBIfam" id="TIGR00277">
    <property type="entry name" value="HDIG"/>
    <property type="match status" value="1"/>
</dbReference>
<proteinExistence type="predicted"/>
<dbReference type="SUPFAM" id="SSF109604">
    <property type="entry name" value="HD-domain/PDEase-like"/>
    <property type="match status" value="1"/>
</dbReference>
<dbReference type="Proteomes" id="UP000746471">
    <property type="component" value="Unassembled WGS sequence"/>
</dbReference>
<evidence type="ECO:0000256" key="1">
    <source>
        <dbReference type="SAM" id="Coils"/>
    </source>
</evidence>
<keyword evidence="4" id="KW-1185">Reference proteome</keyword>
<evidence type="ECO:0000259" key="2">
    <source>
        <dbReference type="PROSITE" id="PS51832"/>
    </source>
</evidence>
<dbReference type="PANTHER" id="PTHR43155">
    <property type="entry name" value="CYCLIC DI-GMP PHOSPHODIESTERASE PA4108-RELATED"/>
    <property type="match status" value="1"/>
</dbReference>
<feature type="coiled-coil region" evidence="1">
    <location>
        <begin position="185"/>
        <end position="222"/>
    </location>
</feature>
<feature type="domain" description="HD-GYP" evidence="2">
    <location>
        <begin position="339"/>
        <end position="534"/>
    </location>
</feature>
<dbReference type="Gene3D" id="3.30.450.20">
    <property type="entry name" value="PAS domain"/>
    <property type="match status" value="1"/>
</dbReference>
<organism evidence="3 4">
    <name type="scientific">Fusibacter paucivorans</name>
    <dbReference type="NCBI Taxonomy" id="76009"/>
    <lineage>
        <taxon>Bacteria</taxon>
        <taxon>Bacillati</taxon>
        <taxon>Bacillota</taxon>
        <taxon>Clostridia</taxon>
        <taxon>Eubacteriales</taxon>
        <taxon>Eubacteriales Family XII. Incertae Sedis</taxon>
        <taxon>Fusibacter</taxon>
    </lineage>
</organism>
<dbReference type="SMART" id="SM00471">
    <property type="entry name" value="HDc"/>
    <property type="match status" value="1"/>
</dbReference>
<dbReference type="RefSeq" id="WP_213235958.1">
    <property type="nucleotide sequence ID" value="NZ_JAHBCL010000008.1"/>
</dbReference>
<accession>A0ABS5PNM0</accession>
<dbReference type="InterPro" id="IPR037522">
    <property type="entry name" value="HD_GYP_dom"/>
</dbReference>
<dbReference type="InterPro" id="IPR003607">
    <property type="entry name" value="HD/PDEase_dom"/>
</dbReference>
<dbReference type="PANTHER" id="PTHR43155:SF2">
    <property type="entry name" value="CYCLIC DI-GMP PHOSPHODIESTERASE PA4108"/>
    <property type="match status" value="1"/>
</dbReference>
<dbReference type="InterPro" id="IPR006675">
    <property type="entry name" value="HDIG_dom"/>
</dbReference>
<protein>
    <submittedName>
        <fullName evidence="3">PocR ligand-binding domain-containing protein</fullName>
    </submittedName>
</protein>
<dbReference type="Pfam" id="PF13188">
    <property type="entry name" value="PAS_8"/>
    <property type="match status" value="1"/>
</dbReference>
<dbReference type="InterPro" id="IPR000014">
    <property type="entry name" value="PAS"/>
</dbReference>
<gene>
    <name evidence="3" type="ORF">KHM83_05745</name>
</gene>
<dbReference type="PROSITE" id="PS51832">
    <property type="entry name" value="HD_GYP"/>
    <property type="match status" value="1"/>
</dbReference>
<evidence type="ECO:0000313" key="4">
    <source>
        <dbReference type="Proteomes" id="UP000746471"/>
    </source>
</evidence>
<dbReference type="EMBL" id="JAHBCL010000008">
    <property type="protein sequence ID" value="MBS7526171.1"/>
    <property type="molecule type" value="Genomic_DNA"/>
</dbReference>
<comment type="caution">
    <text evidence="3">The sequence shown here is derived from an EMBL/GenBank/DDBJ whole genome shotgun (WGS) entry which is preliminary data.</text>
</comment>